<dbReference type="CDD" id="cd06225">
    <property type="entry name" value="HAMP"/>
    <property type="match status" value="1"/>
</dbReference>
<comment type="similarity">
    <text evidence="7">Belongs to the methyl-accepting chemotaxis (MCP) protein family.</text>
</comment>
<organism evidence="12 13">
    <name type="scientific">Spirochaeta africana (strain ATCC 700263 / DSM 8902 / Z-7692)</name>
    <dbReference type="NCBI Taxonomy" id="889378"/>
    <lineage>
        <taxon>Bacteria</taxon>
        <taxon>Pseudomonadati</taxon>
        <taxon>Spirochaetota</taxon>
        <taxon>Spirochaetia</taxon>
        <taxon>Spirochaetales</taxon>
        <taxon>Spirochaetaceae</taxon>
        <taxon>Spirochaeta</taxon>
    </lineage>
</organism>
<dbReference type="GO" id="GO:0006935">
    <property type="term" value="P:chemotaxis"/>
    <property type="evidence" value="ECO:0007669"/>
    <property type="project" value="UniProtKB-KW"/>
</dbReference>
<protein>
    <submittedName>
        <fullName evidence="12">Methyl-accepting chemotaxis protein</fullName>
    </submittedName>
</protein>
<dbReference type="PANTHER" id="PTHR43531:SF11">
    <property type="entry name" value="METHYL-ACCEPTING CHEMOTAXIS PROTEIN 3"/>
    <property type="match status" value="1"/>
</dbReference>
<dbReference type="CDD" id="cd12912">
    <property type="entry name" value="PDC2_MCP_like"/>
    <property type="match status" value="1"/>
</dbReference>
<evidence type="ECO:0000256" key="1">
    <source>
        <dbReference type="ARBA" id="ARBA00004651"/>
    </source>
</evidence>
<keyword evidence="2" id="KW-1003">Cell membrane</keyword>
<feature type="transmembrane region" description="Helical" evidence="9">
    <location>
        <begin position="281"/>
        <end position="305"/>
    </location>
</feature>
<dbReference type="SUPFAM" id="SSF58104">
    <property type="entry name" value="Methyl-accepting chemotaxis protein (MCP) signaling domain"/>
    <property type="match status" value="1"/>
</dbReference>
<dbReference type="KEGG" id="sfc:Spiaf_2633"/>
<dbReference type="Gene3D" id="3.30.450.20">
    <property type="entry name" value="PAS domain"/>
    <property type="match status" value="1"/>
</dbReference>
<dbReference type="EMBL" id="CP003282">
    <property type="protein sequence ID" value="AFG38659.1"/>
    <property type="molecule type" value="Genomic_DNA"/>
</dbReference>
<dbReference type="eggNOG" id="COG0840">
    <property type="taxonomic scope" value="Bacteria"/>
</dbReference>
<keyword evidence="4 9" id="KW-0812">Transmembrane</keyword>
<sequence>MRLALRSRMLLFFGGIIGGLLLVQSVLLVVQIRTVATEMVTESARNETRARAYELGRWIQGHINEAAVLANLPVVRSGDTDAIWELMLTRQDVLNPDHSHNVFVAADGQNYSSRGTSNNVFDREYFQAVSVRGNTVHVDQPIFSRSFNQSQFMVSHIVRDADRTVGQIVIAVTLNTLDEIVSSRSVTDNAINFVVNSEGLVVAHPNEEYPMELNLFESAEMGFSGLDTFARELVRVQEGIGTYRNEQGVPVTAFYTPIPNSPDWSLAVAIPNHEFYSSVRLITMTIVLLNVVVLLVAALSIYILAKRLTRPITSAVSLAGKFSLGDFSMDLSDGEYQQYVARNDEIGDLARSFGNLQSRLSEAVSSIKTSAGQVLHTGDNLREIGDDVSKGANEMSIISNQLSQGASEQAASVEQVSASMEQMLASIQQSSDNAQATEAIAVQSAGNAEKSGAAVAETVLAMRQIAEKITIIEDIARETNMLSLNAAIEAARAGEYGKGFAVVAAQVRKLAENSATAAKEISELSLSSVQVAEEAGVMLEEMVPNIKRTAELIQEIAASSREMNTGARQVNQAVAQLDTVVQQTASSAEEVSATAEQQTGQTENMADAAKLLLEQAEALEDVVAFFRLKTADISAPPSLQFQGAQDL</sequence>
<evidence type="ECO:0000259" key="11">
    <source>
        <dbReference type="PROSITE" id="PS50885"/>
    </source>
</evidence>
<evidence type="ECO:0000256" key="5">
    <source>
        <dbReference type="ARBA" id="ARBA00022989"/>
    </source>
</evidence>
<comment type="subcellular location">
    <subcellularLocation>
        <location evidence="1">Cell membrane</location>
        <topology evidence="1">Multi-pass membrane protein</topology>
    </subcellularLocation>
</comment>
<dbReference type="GO" id="GO:0004888">
    <property type="term" value="F:transmembrane signaling receptor activity"/>
    <property type="evidence" value="ECO:0007669"/>
    <property type="project" value="TreeGrafter"/>
</dbReference>
<evidence type="ECO:0000256" key="6">
    <source>
        <dbReference type="ARBA" id="ARBA00023136"/>
    </source>
</evidence>
<keyword evidence="3" id="KW-0145">Chemotaxis</keyword>
<evidence type="ECO:0000259" key="10">
    <source>
        <dbReference type="PROSITE" id="PS50111"/>
    </source>
</evidence>
<dbReference type="Pfam" id="PF00015">
    <property type="entry name" value="MCPsignal"/>
    <property type="match status" value="1"/>
</dbReference>
<keyword evidence="5 9" id="KW-1133">Transmembrane helix</keyword>
<evidence type="ECO:0000256" key="4">
    <source>
        <dbReference type="ARBA" id="ARBA00022692"/>
    </source>
</evidence>
<dbReference type="GO" id="GO:0005886">
    <property type="term" value="C:plasma membrane"/>
    <property type="evidence" value="ECO:0007669"/>
    <property type="project" value="UniProtKB-SubCell"/>
</dbReference>
<dbReference type="AlphaFoldDB" id="H9UMB6"/>
<evidence type="ECO:0000256" key="9">
    <source>
        <dbReference type="SAM" id="Phobius"/>
    </source>
</evidence>
<dbReference type="Proteomes" id="UP000007383">
    <property type="component" value="Chromosome"/>
</dbReference>
<dbReference type="RefSeq" id="WP_014456641.1">
    <property type="nucleotide sequence ID" value="NC_017098.1"/>
</dbReference>
<dbReference type="SMART" id="SM00304">
    <property type="entry name" value="HAMP"/>
    <property type="match status" value="1"/>
</dbReference>
<dbReference type="PATRIC" id="fig|889378.3.peg.2606"/>
<evidence type="ECO:0000256" key="7">
    <source>
        <dbReference type="ARBA" id="ARBA00029447"/>
    </source>
</evidence>
<dbReference type="SMART" id="SM00283">
    <property type="entry name" value="MA"/>
    <property type="match status" value="1"/>
</dbReference>
<keyword evidence="13" id="KW-1185">Reference proteome</keyword>
<dbReference type="GO" id="GO:0007165">
    <property type="term" value="P:signal transduction"/>
    <property type="evidence" value="ECO:0007669"/>
    <property type="project" value="UniProtKB-KW"/>
</dbReference>
<evidence type="ECO:0000256" key="8">
    <source>
        <dbReference type="PROSITE-ProRule" id="PRU00284"/>
    </source>
</evidence>
<dbReference type="Pfam" id="PF00672">
    <property type="entry name" value="HAMP"/>
    <property type="match status" value="1"/>
</dbReference>
<dbReference type="Gene3D" id="1.10.287.950">
    <property type="entry name" value="Methyl-accepting chemotaxis protein"/>
    <property type="match status" value="1"/>
</dbReference>
<dbReference type="InterPro" id="IPR051310">
    <property type="entry name" value="MCP_chemotaxis"/>
</dbReference>
<dbReference type="STRING" id="889378.Spiaf_2633"/>
<feature type="domain" description="HAMP" evidence="11">
    <location>
        <begin position="306"/>
        <end position="365"/>
    </location>
</feature>
<proteinExistence type="inferred from homology"/>
<dbReference type="PROSITE" id="PS50111">
    <property type="entry name" value="CHEMOTAXIS_TRANSDUC_2"/>
    <property type="match status" value="1"/>
</dbReference>
<evidence type="ECO:0000313" key="12">
    <source>
        <dbReference type="EMBL" id="AFG38659.1"/>
    </source>
</evidence>
<keyword evidence="6 9" id="KW-0472">Membrane</keyword>
<dbReference type="InterPro" id="IPR033479">
    <property type="entry name" value="dCache_1"/>
</dbReference>
<gene>
    <name evidence="12" type="ordered locus">Spiaf_2633</name>
</gene>
<dbReference type="PROSITE" id="PS50885">
    <property type="entry name" value="HAMP"/>
    <property type="match status" value="1"/>
</dbReference>
<dbReference type="PANTHER" id="PTHR43531">
    <property type="entry name" value="PROTEIN ICFG"/>
    <property type="match status" value="1"/>
</dbReference>
<reference evidence="13" key="1">
    <citation type="journal article" date="2013" name="Stand. Genomic Sci.">
        <title>Complete genome sequence of the halophilic bacterium Spirochaeta africana type strain (Z-7692(T)) from the alkaline Lake Magadi in the East African Rift.</title>
        <authorList>
            <person name="Liolos K."/>
            <person name="Abt B."/>
            <person name="Scheuner C."/>
            <person name="Teshima H."/>
            <person name="Held B."/>
            <person name="Lapidus A."/>
            <person name="Nolan M."/>
            <person name="Lucas S."/>
            <person name="Deshpande S."/>
            <person name="Cheng J.F."/>
            <person name="Tapia R."/>
            <person name="Goodwin L.A."/>
            <person name="Pitluck S."/>
            <person name="Pagani I."/>
            <person name="Ivanova N."/>
            <person name="Mavromatis K."/>
            <person name="Mikhailova N."/>
            <person name="Huntemann M."/>
            <person name="Pati A."/>
            <person name="Chen A."/>
            <person name="Palaniappan K."/>
            <person name="Land M."/>
            <person name="Rohde M."/>
            <person name="Tindall B.J."/>
            <person name="Detter J.C."/>
            <person name="Goker M."/>
            <person name="Bristow J."/>
            <person name="Eisen J.A."/>
            <person name="Markowitz V."/>
            <person name="Hugenholtz P."/>
            <person name="Woyke T."/>
            <person name="Klenk H.P."/>
            <person name="Kyrpides N.C."/>
        </authorList>
    </citation>
    <scope>NUCLEOTIDE SEQUENCE</scope>
    <source>
        <strain evidence="13">ATCC 700263 / DSM 8902 / Z-7692</strain>
    </source>
</reference>
<feature type="domain" description="Methyl-accepting transducer" evidence="10">
    <location>
        <begin position="384"/>
        <end position="599"/>
    </location>
</feature>
<accession>H9UMB6</accession>
<name>H9UMB6_SPIAZ</name>
<dbReference type="InterPro" id="IPR004089">
    <property type="entry name" value="MCPsignal_dom"/>
</dbReference>
<dbReference type="Pfam" id="PF02743">
    <property type="entry name" value="dCache_1"/>
    <property type="match status" value="1"/>
</dbReference>
<keyword evidence="8" id="KW-0807">Transducer</keyword>
<evidence type="ECO:0000313" key="13">
    <source>
        <dbReference type="Proteomes" id="UP000007383"/>
    </source>
</evidence>
<evidence type="ECO:0000256" key="3">
    <source>
        <dbReference type="ARBA" id="ARBA00022500"/>
    </source>
</evidence>
<evidence type="ECO:0000256" key="2">
    <source>
        <dbReference type="ARBA" id="ARBA00022475"/>
    </source>
</evidence>
<dbReference type="HOGENOM" id="CLU_000445_107_12_12"/>
<dbReference type="InterPro" id="IPR003660">
    <property type="entry name" value="HAMP_dom"/>
</dbReference>